<dbReference type="RefSeq" id="WP_065033911.1">
    <property type="nucleotide sequence ID" value="NZ_LZLR01000027.1"/>
</dbReference>
<dbReference type="EMBL" id="LZLR01000027">
    <property type="protein sequence ID" value="OBK26374.1"/>
    <property type="molecule type" value="Genomic_DNA"/>
</dbReference>
<evidence type="ECO:0000313" key="3">
    <source>
        <dbReference type="Proteomes" id="UP000093819"/>
    </source>
</evidence>
<name>A0A1A3NZC8_MYCAS</name>
<organism evidence="2 3">
    <name type="scientific">Mycobacterium asiaticum</name>
    <dbReference type="NCBI Taxonomy" id="1790"/>
    <lineage>
        <taxon>Bacteria</taxon>
        <taxon>Bacillati</taxon>
        <taxon>Actinomycetota</taxon>
        <taxon>Actinomycetes</taxon>
        <taxon>Mycobacteriales</taxon>
        <taxon>Mycobacteriaceae</taxon>
        <taxon>Mycobacterium</taxon>
    </lineage>
</organism>
<evidence type="ECO:0000313" key="2">
    <source>
        <dbReference type="EMBL" id="OBK26374.1"/>
    </source>
</evidence>
<dbReference type="InterPro" id="IPR000084">
    <property type="entry name" value="PE-PGRS_N"/>
</dbReference>
<feature type="domain" description="PE" evidence="1">
    <location>
        <begin position="4"/>
        <end position="94"/>
    </location>
</feature>
<proteinExistence type="predicted"/>
<dbReference type="AlphaFoldDB" id="A0A1A3NZC8"/>
<sequence length="553" mass="55244">MSFVLAAPEVFSGAAANLSGIGSTLTQATAAAAGPTTTLATAAADEVSAAISKLFGAFGQEFQEVSAQATAFHAEFLRLIDGSAAAYLGAEIANAQQTLTGLSATGVPAPAAPLDPILGGLGPIIIGNSGSGGGGLFGSLQSGLTSVISGSPLGPIFAGAGQQLGNVLSGFAAGDPLGALQRLLLPAGQPAPPAGNAYQQLFAHTSANLSAIVGDMAERPFPALNQFIANQQRYANIIATDVALVLQDFPNGLVHQASVGFQTVTTADYQGALQSFLDKQAYRSQITNPALQNFATHLIERLPAFTDDLGSIGHSVSVGDYHGAVDAIPRSVVRLLLDGVNIDNLSTVNVRGPAGDLLPLLSAPGSLQQDLVDLLPPGTIPRAIGQHFVNATGTALMPVGSALIGWPIATLDGLATGATAFGSALQAGNAVGALGALIDMPAYVLDGFLNGNVVVDIAVPLTATVTIPVGLPGLPPILTPIPIGIGAPVVLHVPFTGILTSAQPISATLQVPIPATGANVPLTITVPGLTLGGAVPALLVDLPRAVATAISSE</sequence>
<reference evidence="2 3" key="1">
    <citation type="submission" date="2016-06" db="EMBL/GenBank/DDBJ databases">
        <authorList>
            <person name="Kjaerup R.B."/>
            <person name="Dalgaard T.S."/>
            <person name="Juul-Madsen H.R."/>
        </authorList>
    </citation>
    <scope>NUCLEOTIDE SEQUENCE [LARGE SCALE GENOMIC DNA]</scope>
    <source>
        <strain evidence="2 3">1245335.1</strain>
    </source>
</reference>
<protein>
    <recommendedName>
        <fullName evidence="1">PE domain-containing protein</fullName>
    </recommendedName>
</protein>
<dbReference type="OrthoDB" id="4740140at2"/>
<dbReference type="Gene3D" id="1.10.287.850">
    <property type="entry name" value="HP0062-like domain"/>
    <property type="match status" value="1"/>
</dbReference>
<dbReference type="InterPro" id="IPR038332">
    <property type="entry name" value="PPE_sf"/>
</dbReference>
<dbReference type="Proteomes" id="UP000093819">
    <property type="component" value="Unassembled WGS sequence"/>
</dbReference>
<accession>A0A1A3NZC8</accession>
<evidence type="ECO:0000259" key="1">
    <source>
        <dbReference type="Pfam" id="PF00934"/>
    </source>
</evidence>
<dbReference type="Pfam" id="PF00934">
    <property type="entry name" value="PE"/>
    <property type="match status" value="1"/>
</dbReference>
<gene>
    <name evidence="2" type="ORF">A5635_13385</name>
</gene>
<dbReference type="SUPFAM" id="SSF140459">
    <property type="entry name" value="PE/PPE dimer-like"/>
    <property type="match status" value="1"/>
</dbReference>
<comment type="caution">
    <text evidence="2">The sequence shown here is derived from an EMBL/GenBank/DDBJ whole genome shotgun (WGS) entry which is preliminary data.</text>
</comment>